<dbReference type="AlphaFoldDB" id="A0A3S1CEV4"/>
<reference evidence="2 3" key="1">
    <citation type="submission" date="2018-12" db="EMBL/GenBank/DDBJ databases">
        <authorList>
            <person name="Yang Y."/>
        </authorList>
    </citation>
    <scope>NUCLEOTIDE SEQUENCE [LARGE SCALE GENOMIC DNA]</scope>
    <source>
        <strain evidence="2 3">GSF71</strain>
    </source>
</reference>
<dbReference type="OrthoDB" id="7306521at2"/>
<dbReference type="Proteomes" id="UP000280346">
    <property type="component" value="Unassembled WGS sequence"/>
</dbReference>
<protein>
    <recommendedName>
        <fullName evidence="4">Lipoprotein</fullName>
    </recommendedName>
</protein>
<proteinExistence type="predicted"/>
<comment type="caution">
    <text evidence="2">The sequence shown here is derived from an EMBL/GenBank/DDBJ whole genome shotgun (WGS) entry which is preliminary data.</text>
</comment>
<evidence type="ECO:0008006" key="4">
    <source>
        <dbReference type="Google" id="ProtNLM"/>
    </source>
</evidence>
<gene>
    <name evidence="2" type="ORF">EJ913_22515</name>
</gene>
<feature type="signal peptide" evidence="1">
    <location>
        <begin position="1"/>
        <end position="22"/>
    </location>
</feature>
<evidence type="ECO:0000313" key="2">
    <source>
        <dbReference type="EMBL" id="RUQ66602.1"/>
    </source>
</evidence>
<dbReference type="PROSITE" id="PS51257">
    <property type="entry name" value="PROKAR_LIPOPROTEIN"/>
    <property type="match status" value="1"/>
</dbReference>
<dbReference type="RefSeq" id="WP_127002085.1">
    <property type="nucleotide sequence ID" value="NZ_CP173194.1"/>
</dbReference>
<evidence type="ECO:0000256" key="1">
    <source>
        <dbReference type="SAM" id="SignalP"/>
    </source>
</evidence>
<sequence>MRATTVAVLPVRLTAALGVLLAGCVQVPQSPDSDYRQAFEKALVVGQCEGEAVEGMWAAYGRWYAVASAIPGHRKTDEAEALLRQGDLFQVIGCPGVARASYTALLRRFPEIDFTPLRDSARMALGSLPPPPSVPAPAVPAYPAASRI</sequence>
<keyword evidence="3" id="KW-1185">Reference proteome</keyword>
<keyword evidence="1" id="KW-0732">Signal</keyword>
<dbReference type="EMBL" id="RZIJ01000020">
    <property type="protein sequence ID" value="RUQ66602.1"/>
    <property type="molecule type" value="Genomic_DNA"/>
</dbReference>
<evidence type="ECO:0000313" key="3">
    <source>
        <dbReference type="Proteomes" id="UP000280346"/>
    </source>
</evidence>
<name>A0A3S1CEV4_9PROT</name>
<organism evidence="2 3">
    <name type="scientific">Azospirillum doebereinerae</name>
    <dbReference type="NCBI Taxonomy" id="92933"/>
    <lineage>
        <taxon>Bacteria</taxon>
        <taxon>Pseudomonadati</taxon>
        <taxon>Pseudomonadota</taxon>
        <taxon>Alphaproteobacteria</taxon>
        <taxon>Rhodospirillales</taxon>
        <taxon>Azospirillaceae</taxon>
        <taxon>Azospirillum</taxon>
    </lineage>
</organism>
<feature type="chain" id="PRO_5018563802" description="Lipoprotein" evidence="1">
    <location>
        <begin position="23"/>
        <end position="148"/>
    </location>
</feature>
<accession>A0A3S1CEV4</accession>